<feature type="transmembrane region" description="Helical" evidence="7">
    <location>
        <begin position="172"/>
        <end position="190"/>
    </location>
</feature>
<dbReference type="EMBL" id="CM001368">
    <property type="protein sequence ID" value="EHJ48307.1"/>
    <property type="molecule type" value="Genomic_DNA"/>
</dbReference>
<feature type="transmembrane region" description="Helical" evidence="7">
    <location>
        <begin position="20"/>
        <end position="45"/>
    </location>
</feature>
<gene>
    <name evidence="9" type="ORF">DFW101_2302</name>
</gene>
<feature type="transmembrane region" description="Helical" evidence="7">
    <location>
        <begin position="311"/>
        <end position="333"/>
    </location>
</feature>
<dbReference type="InterPro" id="IPR020846">
    <property type="entry name" value="MFS_dom"/>
</dbReference>
<dbReference type="Gene3D" id="1.20.1720.10">
    <property type="entry name" value="Multidrug resistance protein D"/>
    <property type="match status" value="1"/>
</dbReference>
<comment type="subcellular location">
    <subcellularLocation>
        <location evidence="1">Cell membrane</location>
        <topology evidence="1">Multi-pass membrane protein</topology>
    </subcellularLocation>
</comment>
<proteinExistence type="predicted"/>
<accession>G7QAW6</accession>
<dbReference type="PANTHER" id="PTHR23501:SF174">
    <property type="entry name" value="MULTIDRUG EXPORT PROTEIN EMRB-RELATED"/>
    <property type="match status" value="1"/>
</dbReference>
<keyword evidence="6 7" id="KW-0472">Membrane</keyword>
<feature type="transmembrane region" description="Helical" evidence="7">
    <location>
        <begin position="211"/>
        <end position="230"/>
    </location>
</feature>
<dbReference type="PANTHER" id="PTHR23501">
    <property type="entry name" value="MAJOR FACILITATOR SUPERFAMILY"/>
    <property type="match status" value="1"/>
</dbReference>
<feature type="transmembrane region" description="Helical" evidence="7">
    <location>
        <begin position="282"/>
        <end position="305"/>
    </location>
</feature>
<dbReference type="InterPro" id="IPR011701">
    <property type="entry name" value="MFS"/>
</dbReference>
<dbReference type="PROSITE" id="PS00217">
    <property type="entry name" value="SUGAR_TRANSPORT_2"/>
    <property type="match status" value="1"/>
</dbReference>
<evidence type="ECO:0000256" key="6">
    <source>
        <dbReference type="ARBA" id="ARBA00023136"/>
    </source>
</evidence>
<dbReference type="GO" id="GO:0005886">
    <property type="term" value="C:plasma membrane"/>
    <property type="evidence" value="ECO:0007669"/>
    <property type="project" value="UniProtKB-SubCell"/>
</dbReference>
<feature type="transmembrane region" description="Helical" evidence="7">
    <location>
        <begin position="242"/>
        <end position="261"/>
    </location>
</feature>
<dbReference type="CDD" id="cd17503">
    <property type="entry name" value="MFS_LmrB_MDR_like"/>
    <property type="match status" value="1"/>
</dbReference>
<dbReference type="AlphaFoldDB" id="G7QAW6"/>
<feature type="transmembrane region" description="Helical" evidence="7">
    <location>
        <begin position="143"/>
        <end position="166"/>
    </location>
</feature>
<evidence type="ECO:0000256" key="1">
    <source>
        <dbReference type="ARBA" id="ARBA00004651"/>
    </source>
</evidence>
<dbReference type="InterPro" id="IPR004638">
    <property type="entry name" value="EmrB-like"/>
</dbReference>
<evidence type="ECO:0000256" key="3">
    <source>
        <dbReference type="ARBA" id="ARBA00022475"/>
    </source>
</evidence>
<feature type="transmembrane region" description="Helical" evidence="7">
    <location>
        <begin position="57"/>
        <end position="74"/>
    </location>
</feature>
<dbReference type="OrthoDB" id="9807274at2"/>
<evidence type="ECO:0000256" key="2">
    <source>
        <dbReference type="ARBA" id="ARBA00022448"/>
    </source>
</evidence>
<dbReference type="GO" id="GO:0022857">
    <property type="term" value="F:transmembrane transporter activity"/>
    <property type="evidence" value="ECO:0007669"/>
    <property type="project" value="InterPro"/>
</dbReference>
<dbReference type="NCBIfam" id="TIGR00711">
    <property type="entry name" value="efflux_EmrB"/>
    <property type="match status" value="1"/>
</dbReference>
<organism evidence="9 10">
    <name type="scientific">Solidesulfovibrio carbinoliphilus subsp. oakridgensis</name>
    <dbReference type="NCBI Taxonomy" id="694327"/>
    <lineage>
        <taxon>Bacteria</taxon>
        <taxon>Pseudomonadati</taxon>
        <taxon>Thermodesulfobacteriota</taxon>
        <taxon>Desulfovibrionia</taxon>
        <taxon>Desulfovibrionales</taxon>
        <taxon>Desulfovibrionaceae</taxon>
        <taxon>Solidesulfovibrio</taxon>
    </lineage>
</organism>
<dbReference type="Pfam" id="PF07690">
    <property type="entry name" value="MFS_1"/>
    <property type="match status" value="1"/>
</dbReference>
<evidence type="ECO:0000256" key="7">
    <source>
        <dbReference type="SAM" id="Phobius"/>
    </source>
</evidence>
<feature type="transmembrane region" description="Helical" evidence="7">
    <location>
        <begin position="368"/>
        <end position="389"/>
    </location>
</feature>
<dbReference type="InterPro" id="IPR036259">
    <property type="entry name" value="MFS_trans_sf"/>
</dbReference>
<dbReference type="HOGENOM" id="CLU_000960_28_0_7"/>
<feature type="transmembrane region" description="Helical" evidence="7">
    <location>
        <begin position="86"/>
        <end position="112"/>
    </location>
</feature>
<evidence type="ECO:0000313" key="10">
    <source>
        <dbReference type="Proteomes" id="UP000004662"/>
    </source>
</evidence>
<dbReference type="eggNOG" id="COG2814">
    <property type="taxonomic scope" value="Bacteria"/>
</dbReference>
<reference evidence="10" key="1">
    <citation type="journal article" date="2015" name="Genome Announc.">
        <title>High-Quality Draft Genome Sequence of Desulfovibrio carbinoliphilus FW-101-2B, an Organic Acid-Oxidizing Sulfate-Reducing Bacterium Isolated from Uranium(VI)-Contaminated Groundwater.</title>
        <authorList>
            <person name="Ramsay B.D."/>
            <person name="Hwang C."/>
            <person name="Woo H.L."/>
            <person name="Carroll S.L."/>
            <person name="Lucas S."/>
            <person name="Han J."/>
            <person name="Lapidus A.L."/>
            <person name="Cheng J.F."/>
            <person name="Goodwin L.A."/>
            <person name="Pitluck S."/>
            <person name="Peters L."/>
            <person name="Chertkov O."/>
            <person name="Held B."/>
            <person name="Detter J.C."/>
            <person name="Han C.S."/>
            <person name="Tapia R."/>
            <person name="Land M.L."/>
            <person name="Hauser L.J."/>
            <person name="Kyrpides N.C."/>
            <person name="Ivanova N.N."/>
            <person name="Mikhailova N."/>
            <person name="Pagani I."/>
            <person name="Woyke T."/>
            <person name="Arkin A.P."/>
            <person name="Dehal P."/>
            <person name="Chivian D."/>
            <person name="Criddle C.S."/>
            <person name="Wu W."/>
            <person name="Chakraborty R."/>
            <person name="Hazen T.C."/>
            <person name="Fields M.W."/>
        </authorList>
    </citation>
    <scope>NUCLEOTIDE SEQUENCE [LARGE SCALE GENOMIC DNA]</scope>
    <source>
        <strain evidence="10">FW-101-2B</strain>
    </source>
</reference>
<feature type="transmembrane region" description="Helical" evidence="7">
    <location>
        <begin position="345"/>
        <end position="362"/>
    </location>
</feature>
<protein>
    <submittedName>
        <fullName evidence="9">Drug resistance transporter, EmrB/QacA subfamily</fullName>
    </submittedName>
</protein>
<keyword evidence="2" id="KW-0813">Transport</keyword>
<evidence type="ECO:0000259" key="8">
    <source>
        <dbReference type="PROSITE" id="PS50850"/>
    </source>
</evidence>
<dbReference type="Gene3D" id="1.20.1250.20">
    <property type="entry name" value="MFS general substrate transporter like domains"/>
    <property type="match status" value="1"/>
</dbReference>
<sequence>MASPAASGQPWQPSVNPWLIAASVMLATFMEVLDTSVANVALPYMAGNLSATLSESTWVLTSYLVSNAIVLPMTGWLSTNFGRKRFLMTCVAGFTLASAACGAAPTMALLVVSRILQGAAGGALQPMSQAILMESFPPHKRGMAMAIFGMGVVVAPIVGPLLGGWITDNMSWRWIFFINLPIGIAALLMCQAFLEDPPYLKEAKAKRGGSIDYVGFAFMVLWLATLQILLDKGQEDDWFAAVWIRWFAGISLTSMIAFVLWELRAKYPLVDLRVLKDRDFAACTGMIGVVGVVLYSAITLLPLFLQNLMGYSAFASGLALSPRGVGAVIAMILVGRLIGKVDTRVLIGLGFLLMAYSSYRFAEINLDISISAIVWPGFILGLAIAMVFVPLTTQAMSNLPNEQIGNAAGIFNLMRNIGGSIGISALIAVVDRGAQAHQDLLSGHIHLGNPRYLAYLQSLTASLSRSFDPVTAKLKALGLTYDLLVQQATLLAYMDSFRILAYLCLLCMPAVLLLRRAGKAATPGMMH</sequence>
<evidence type="ECO:0000256" key="4">
    <source>
        <dbReference type="ARBA" id="ARBA00022692"/>
    </source>
</evidence>
<feature type="transmembrane region" description="Helical" evidence="7">
    <location>
        <begin position="499"/>
        <end position="517"/>
    </location>
</feature>
<dbReference type="RefSeq" id="WP_009181683.1">
    <property type="nucleotide sequence ID" value="NZ_CM001368.1"/>
</dbReference>
<evidence type="ECO:0000313" key="9">
    <source>
        <dbReference type="EMBL" id="EHJ48307.1"/>
    </source>
</evidence>
<keyword evidence="10" id="KW-1185">Reference proteome</keyword>
<evidence type="ECO:0000256" key="5">
    <source>
        <dbReference type="ARBA" id="ARBA00022989"/>
    </source>
</evidence>
<feature type="domain" description="Major facilitator superfamily (MFS) profile" evidence="8">
    <location>
        <begin position="20"/>
        <end position="519"/>
    </location>
</feature>
<name>G7QAW6_9BACT</name>
<keyword evidence="5 7" id="KW-1133">Transmembrane helix</keyword>
<keyword evidence="3" id="KW-1003">Cell membrane</keyword>
<dbReference type="SUPFAM" id="SSF103473">
    <property type="entry name" value="MFS general substrate transporter"/>
    <property type="match status" value="1"/>
</dbReference>
<dbReference type="PROSITE" id="PS50850">
    <property type="entry name" value="MFS"/>
    <property type="match status" value="1"/>
</dbReference>
<dbReference type="STRING" id="694327.DFW101_2302"/>
<dbReference type="InterPro" id="IPR005829">
    <property type="entry name" value="Sugar_transporter_CS"/>
</dbReference>
<dbReference type="PRINTS" id="PR01036">
    <property type="entry name" value="TCRTETB"/>
</dbReference>
<dbReference type="Proteomes" id="UP000004662">
    <property type="component" value="Chromosome"/>
</dbReference>
<keyword evidence="4 7" id="KW-0812">Transmembrane</keyword>